<evidence type="ECO:0000256" key="8">
    <source>
        <dbReference type="ARBA" id="ARBA00032024"/>
    </source>
</evidence>
<evidence type="ECO:0000256" key="1">
    <source>
        <dbReference type="ARBA" id="ARBA00004994"/>
    </source>
</evidence>
<dbReference type="Pfam" id="PF02558">
    <property type="entry name" value="ApbA"/>
    <property type="match status" value="1"/>
</dbReference>
<dbReference type="EC" id="1.1.1.169" evidence="3 10"/>
<evidence type="ECO:0000256" key="9">
    <source>
        <dbReference type="ARBA" id="ARBA00048793"/>
    </source>
</evidence>
<accession>A0A4R3VJU0</accession>
<dbReference type="EMBL" id="SMBX01000001">
    <property type="protein sequence ID" value="TCV03275.1"/>
    <property type="molecule type" value="Genomic_DNA"/>
</dbReference>
<proteinExistence type="inferred from homology"/>
<dbReference type="UniPathway" id="UPA00028">
    <property type="reaction ID" value="UER00004"/>
</dbReference>
<evidence type="ECO:0000256" key="5">
    <source>
        <dbReference type="ARBA" id="ARBA00022655"/>
    </source>
</evidence>
<evidence type="ECO:0000313" key="13">
    <source>
        <dbReference type="EMBL" id="TCV03275.1"/>
    </source>
</evidence>
<organism evidence="13 14">
    <name type="scientific">Paracandidimonas soli</name>
    <dbReference type="NCBI Taxonomy" id="1917182"/>
    <lineage>
        <taxon>Bacteria</taxon>
        <taxon>Pseudomonadati</taxon>
        <taxon>Pseudomonadota</taxon>
        <taxon>Betaproteobacteria</taxon>
        <taxon>Burkholderiales</taxon>
        <taxon>Alcaligenaceae</taxon>
        <taxon>Paracandidimonas</taxon>
    </lineage>
</organism>
<evidence type="ECO:0000313" key="14">
    <source>
        <dbReference type="Proteomes" id="UP000294692"/>
    </source>
</evidence>
<reference evidence="13 14" key="1">
    <citation type="submission" date="2019-03" db="EMBL/GenBank/DDBJ databases">
        <title>Genomic Encyclopedia of Type Strains, Phase IV (KMG-IV): sequencing the most valuable type-strain genomes for metagenomic binning, comparative biology and taxonomic classification.</title>
        <authorList>
            <person name="Goeker M."/>
        </authorList>
    </citation>
    <scope>NUCLEOTIDE SEQUENCE [LARGE SCALE GENOMIC DNA]</scope>
    <source>
        <strain evidence="13 14">DSM 100048</strain>
    </source>
</reference>
<evidence type="ECO:0000256" key="4">
    <source>
        <dbReference type="ARBA" id="ARBA00019465"/>
    </source>
</evidence>
<dbReference type="GO" id="GO:0005737">
    <property type="term" value="C:cytoplasm"/>
    <property type="evidence" value="ECO:0007669"/>
    <property type="project" value="TreeGrafter"/>
</dbReference>
<dbReference type="InterPro" id="IPR051402">
    <property type="entry name" value="KPR-Related"/>
</dbReference>
<comment type="catalytic activity">
    <reaction evidence="9 10">
        <text>(R)-pantoate + NADP(+) = 2-dehydropantoate + NADPH + H(+)</text>
        <dbReference type="Rhea" id="RHEA:16233"/>
        <dbReference type="ChEBI" id="CHEBI:11561"/>
        <dbReference type="ChEBI" id="CHEBI:15378"/>
        <dbReference type="ChEBI" id="CHEBI:15980"/>
        <dbReference type="ChEBI" id="CHEBI:57783"/>
        <dbReference type="ChEBI" id="CHEBI:58349"/>
        <dbReference type="EC" id="1.1.1.169"/>
    </reaction>
</comment>
<feature type="domain" description="Ketopantoate reductase C-terminal" evidence="12">
    <location>
        <begin position="182"/>
        <end position="326"/>
    </location>
</feature>
<dbReference type="InterPro" id="IPR003710">
    <property type="entry name" value="ApbA"/>
</dbReference>
<dbReference type="PANTHER" id="PTHR21708">
    <property type="entry name" value="PROBABLE 2-DEHYDROPANTOATE 2-REDUCTASE"/>
    <property type="match status" value="1"/>
</dbReference>
<dbReference type="NCBIfam" id="TIGR00745">
    <property type="entry name" value="apbA_panE"/>
    <property type="match status" value="1"/>
</dbReference>
<dbReference type="InterPro" id="IPR008927">
    <property type="entry name" value="6-PGluconate_DH-like_C_sf"/>
</dbReference>
<protein>
    <recommendedName>
        <fullName evidence="4 10">2-dehydropantoate 2-reductase</fullName>
        <ecNumber evidence="3 10">1.1.1.169</ecNumber>
    </recommendedName>
    <alternativeName>
        <fullName evidence="8 10">Ketopantoate reductase</fullName>
    </alternativeName>
</protein>
<dbReference type="SUPFAM" id="SSF51735">
    <property type="entry name" value="NAD(P)-binding Rossmann-fold domains"/>
    <property type="match status" value="1"/>
</dbReference>
<evidence type="ECO:0000256" key="10">
    <source>
        <dbReference type="RuleBase" id="RU362068"/>
    </source>
</evidence>
<evidence type="ECO:0000256" key="2">
    <source>
        <dbReference type="ARBA" id="ARBA00007870"/>
    </source>
</evidence>
<keyword evidence="14" id="KW-1185">Reference proteome</keyword>
<evidence type="ECO:0000259" key="11">
    <source>
        <dbReference type="Pfam" id="PF02558"/>
    </source>
</evidence>
<dbReference type="InterPro" id="IPR013332">
    <property type="entry name" value="KPR_N"/>
</dbReference>
<sequence length="346" mass="37015">MNTSVRETIIWGGGAIGGVIACELARAGQQVTLVDIVEAHVARIRESGLELVAPDGSSRATAISACTPQELSGQYARIILCVKGQHTTAATQMLTPHLREDGWVLSMQNGLTEHRVAALAGASRTVGAHVNFAADYLEPGRIQYGGKGSMLIGAFAPDASRHAMDATALLSTAFQDVRLTDNLQGYKWSKVCLGAMLFVTAMSNETMAEQFENPALEPLWHALAAEVLRVADAAGVQPEPFDGFEPACLTATANPAQVRHALDGIAHHCRTAWVAKPRSGIWRDLHVRHRPTEVDPQITDVVLHAQRLGLQAPIVQQLVGLIREIENGKRAASPDNALELLGALAC</sequence>
<gene>
    <name evidence="13" type="ORF">EV686_101739</name>
</gene>
<evidence type="ECO:0000259" key="12">
    <source>
        <dbReference type="Pfam" id="PF08546"/>
    </source>
</evidence>
<comment type="pathway">
    <text evidence="1 10">Cofactor biosynthesis; (R)-pantothenate biosynthesis; (R)-pantoate from 3-methyl-2-oxobutanoate: step 2/2.</text>
</comment>
<dbReference type="InterPro" id="IPR013328">
    <property type="entry name" value="6PGD_dom2"/>
</dbReference>
<dbReference type="SUPFAM" id="SSF48179">
    <property type="entry name" value="6-phosphogluconate dehydrogenase C-terminal domain-like"/>
    <property type="match status" value="1"/>
</dbReference>
<dbReference type="Gene3D" id="1.10.1040.10">
    <property type="entry name" value="N-(1-d-carboxylethyl)-l-norvaline Dehydrogenase, domain 2"/>
    <property type="match status" value="1"/>
</dbReference>
<keyword evidence="5 10" id="KW-0566">Pantothenate biosynthesis</keyword>
<keyword evidence="7 10" id="KW-0560">Oxidoreductase</keyword>
<dbReference type="AlphaFoldDB" id="A0A4R3VJU0"/>
<evidence type="ECO:0000256" key="3">
    <source>
        <dbReference type="ARBA" id="ARBA00013014"/>
    </source>
</evidence>
<evidence type="ECO:0000256" key="7">
    <source>
        <dbReference type="ARBA" id="ARBA00023002"/>
    </source>
</evidence>
<evidence type="ECO:0000256" key="6">
    <source>
        <dbReference type="ARBA" id="ARBA00022857"/>
    </source>
</evidence>
<name>A0A4R3VJU0_9BURK</name>
<comment type="similarity">
    <text evidence="2 10">Belongs to the ketopantoate reductase family.</text>
</comment>
<dbReference type="Pfam" id="PF08546">
    <property type="entry name" value="ApbA_C"/>
    <property type="match status" value="1"/>
</dbReference>
<dbReference type="Proteomes" id="UP000294692">
    <property type="component" value="Unassembled WGS sequence"/>
</dbReference>
<dbReference type="InterPro" id="IPR013752">
    <property type="entry name" value="KPA_reductase"/>
</dbReference>
<dbReference type="RefSeq" id="WP_132473566.1">
    <property type="nucleotide sequence ID" value="NZ_JBEBWM010000072.1"/>
</dbReference>
<dbReference type="InterPro" id="IPR036291">
    <property type="entry name" value="NAD(P)-bd_dom_sf"/>
</dbReference>
<keyword evidence="6 10" id="KW-0521">NADP</keyword>
<dbReference type="PROSITE" id="PS51257">
    <property type="entry name" value="PROKAR_LIPOPROTEIN"/>
    <property type="match status" value="1"/>
</dbReference>
<dbReference type="Gene3D" id="3.40.50.720">
    <property type="entry name" value="NAD(P)-binding Rossmann-like Domain"/>
    <property type="match status" value="1"/>
</dbReference>
<comment type="function">
    <text evidence="10">Catalyzes the NADPH-dependent reduction of ketopantoate into pantoic acid.</text>
</comment>
<dbReference type="GO" id="GO:0015940">
    <property type="term" value="P:pantothenate biosynthetic process"/>
    <property type="evidence" value="ECO:0007669"/>
    <property type="project" value="UniProtKB-UniPathway"/>
</dbReference>
<comment type="caution">
    <text evidence="13">The sequence shown here is derived from an EMBL/GenBank/DDBJ whole genome shotgun (WGS) entry which is preliminary data.</text>
</comment>
<feature type="domain" description="Ketopantoate reductase N-terminal" evidence="11">
    <location>
        <begin position="10"/>
        <end position="156"/>
    </location>
</feature>
<dbReference type="PANTHER" id="PTHR21708:SF26">
    <property type="entry name" value="2-DEHYDROPANTOATE 2-REDUCTASE"/>
    <property type="match status" value="1"/>
</dbReference>
<dbReference type="OrthoDB" id="8555723at2"/>
<dbReference type="GO" id="GO:0008677">
    <property type="term" value="F:2-dehydropantoate 2-reductase activity"/>
    <property type="evidence" value="ECO:0007669"/>
    <property type="project" value="UniProtKB-EC"/>
</dbReference>